<protein>
    <recommendedName>
        <fullName evidence="6">VPS10 domain-containing protein</fullName>
    </recommendedName>
</protein>
<evidence type="ECO:0000256" key="4">
    <source>
        <dbReference type="ARBA" id="ARBA00023180"/>
    </source>
</evidence>
<dbReference type="Pfam" id="PF15902">
    <property type="entry name" value="Sortilin-Vps10"/>
    <property type="match status" value="1"/>
</dbReference>
<dbReference type="SMART" id="SM00602">
    <property type="entry name" value="VPS10"/>
    <property type="match status" value="1"/>
</dbReference>
<evidence type="ECO:0000256" key="5">
    <source>
        <dbReference type="SAM" id="Phobius"/>
    </source>
</evidence>
<dbReference type="InterPro" id="IPR015943">
    <property type="entry name" value="WD40/YVTN_repeat-like_dom_sf"/>
</dbReference>
<proteinExistence type="predicted"/>
<evidence type="ECO:0000259" key="6">
    <source>
        <dbReference type="SMART" id="SM00602"/>
    </source>
</evidence>
<dbReference type="RefSeq" id="XP_001743147.1">
    <property type="nucleotide sequence ID" value="XM_001743095.1"/>
</dbReference>
<dbReference type="GeneID" id="5888518"/>
<feature type="transmembrane region" description="Helical" evidence="5">
    <location>
        <begin position="992"/>
        <end position="1015"/>
    </location>
</feature>
<dbReference type="InterPro" id="IPR031777">
    <property type="entry name" value="Sortilin_C"/>
</dbReference>
<dbReference type="Proteomes" id="UP000001357">
    <property type="component" value="Unassembled WGS sequence"/>
</dbReference>
<dbReference type="InterPro" id="IPR031778">
    <property type="entry name" value="Sortilin_N"/>
</dbReference>
<gene>
    <name evidence="7" type="ORF">MONBRDRAFT_31303</name>
</gene>
<name>A9UR57_MONBE</name>
<sequence length="1082" mass="117538">MDTTSNLFTKDATVSHNIPALRDLDALPDRSLPEMRLKAAASPSRSRRAASTDPKIITNTLDDLYSYATIHWSGDSSPNVFVLTQRFGSDGYASVSNVYRSTDYGVSYSLLNTLPSNAVVDYLVPSPLSAKHVIFVGQAAQAFYITQDDGDSFTTAKLSFEPTELTMNPNIDGLLFARDNTTQFLYVSKDRGQTFSPALTDGEQEHRVVAAYWSRAGYGSDNDDTLYLELDQSATSTIAHVVRINSARAAVNNNAADSGDDIGQGLTGIVPGSFILADAYCMFQTGPANNRSLYVSYNRSAFQLADFSGGAPEANYMVVDALEDQIMVAVEHLNKSNLYISNRQGLDFTLSLEDVNWFTAYRTAYVDVKPIESLEGVYVATQRFASGAHVYLRTLITYDKGARWQSVRLDGCEGDQDACGLQLYLQYTGLYKGFSFETTVATQSAPGFILATGNNGSLHTADSGTYVSRDAGLTWSSVEDDAYQMLILEHGGVMVLVSPIDIQHASSVNELKYSIDEGRTFNNAAVPSSLHFAAILTEPGETRALLTIWGYPKSGFSRKWTIVSVNFTAIFHRNCNFPSDYEPWTPRDPASPLMCDLGLSEVFWRRTAKAACLNGYDFDRPTNVSACECVAEDFECDEGFERTAIDQPCVPVSNKAAKQCTPGETVTMSRGYRRVADDGCTGGLAVLIEPVTYICQNFCPVSEWTDWTSCDLCAGDEFSFRRRQKLDVTVDDDLCPCLTESRACPRPSLSSAVAIVPRVARFAVDSEIILTSSLATQSPACAAGTTVFGLVTFHWDLGTTAVQILNGASDSRSTATVSDLSITQPGIYSVVLRVNNSQSEGNATSTVIVYASYVVMGMTYDASGITSLDAVRQLLIEQFPVLLDAASVQDAELVDQVTVSQSGQQLVVEFRVLDADGAANFVERLSADIRKYAEQGKLDLTYANHHIAAQPTTLHVVSGATKGAATHGAGAYTTSPKPTVMASRDASGNKSLVGAVVALGLIICLLLGVAGFMILRRRLRSSRTYNRLEQRANGFEDELEDNADPEHMPAGVTANNLFLGEPRAQGDVSVHENDYDDELLDF</sequence>
<dbReference type="STRING" id="81824.A9UR57"/>
<dbReference type="OMA" id="THACACY"/>
<dbReference type="EMBL" id="CH991544">
    <property type="protein sequence ID" value="EDQ91861.1"/>
    <property type="molecule type" value="Genomic_DNA"/>
</dbReference>
<dbReference type="AlphaFoldDB" id="A9UR57"/>
<dbReference type="InterPro" id="IPR006581">
    <property type="entry name" value="VPS10"/>
</dbReference>
<evidence type="ECO:0000256" key="3">
    <source>
        <dbReference type="ARBA" id="ARBA00023136"/>
    </source>
</evidence>
<keyword evidence="3 5" id="KW-0472">Membrane</keyword>
<dbReference type="Gene3D" id="2.10.70.80">
    <property type="match status" value="1"/>
</dbReference>
<keyword evidence="5" id="KW-0812">Transmembrane</keyword>
<reference evidence="7 8" key="1">
    <citation type="journal article" date="2008" name="Nature">
        <title>The genome of the choanoflagellate Monosiga brevicollis and the origin of metazoans.</title>
        <authorList>
            <consortium name="JGI Sequencing"/>
            <person name="King N."/>
            <person name="Westbrook M.J."/>
            <person name="Young S.L."/>
            <person name="Kuo A."/>
            <person name="Abedin M."/>
            <person name="Chapman J."/>
            <person name="Fairclough S."/>
            <person name="Hellsten U."/>
            <person name="Isogai Y."/>
            <person name="Letunic I."/>
            <person name="Marr M."/>
            <person name="Pincus D."/>
            <person name="Putnam N."/>
            <person name="Rokas A."/>
            <person name="Wright K.J."/>
            <person name="Zuzow R."/>
            <person name="Dirks W."/>
            <person name="Good M."/>
            <person name="Goodstein D."/>
            <person name="Lemons D."/>
            <person name="Li W."/>
            <person name="Lyons J.B."/>
            <person name="Morris A."/>
            <person name="Nichols S."/>
            <person name="Richter D.J."/>
            <person name="Salamov A."/>
            <person name="Bork P."/>
            <person name="Lim W.A."/>
            <person name="Manning G."/>
            <person name="Miller W.T."/>
            <person name="McGinnis W."/>
            <person name="Shapiro H."/>
            <person name="Tjian R."/>
            <person name="Grigoriev I.V."/>
            <person name="Rokhsar D."/>
        </authorList>
    </citation>
    <scope>NUCLEOTIDE SEQUENCE [LARGE SCALE GENOMIC DNA]</scope>
    <source>
        <strain evidence="8">MX1 / ATCC 50154</strain>
    </source>
</reference>
<dbReference type="Gene3D" id="2.130.10.10">
    <property type="entry name" value="YVTN repeat-like/Quinoprotein amine dehydrogenase"/>
    <property type="match status" value="1"/>
</dbReference>
<evidence type="ECO:0000313" key="7">
    <source>
        <dbReference type="EMBL" id="EDQ91861.1"/>
    </source>
</evidence>
<dbReference type="GO" id="GO:0006892">
    <property type="term" value="P:post-Golgi vesicle-mediated transport"/>
    <property type="evidence" value="ECO:0000318"/>
    <property type="project" value="GO_Central"/>
</dbReference>
<dbReference type="SUPFAM" id="SSF110296">
    <property type="entry name" value="Oligoxyloglucan reducing end-specific cellobiohydrolase"/>
    <property type="match status" value="1"/>
</dbReference>
<keyword evidence="8" id="KW-1185">Reference proteome</keyword>
<dbReference type="GO" id="GO:0016020">
    <property type="term" value="C:membrane"/>
    <property type="evidence" value="ECO:0000318"/>
    <property type="project" value="GO_Central"/>
</dbReference>
<keyword evidence="2" id="KW-0677">Repeat</keyword>
<dbReference type="PANTHER" id="PTHR12106:SF27">
    <property type="entry name" value="SORTILIN-RELATED RECEPTOR"/>
    <property type="match status" value="1"/>
</dbReference>
<comment type="subcellular location">
    <subcellularLocation>
        <location evidence="1">Membrane</location>
    </subcellularLocation>
</comment>
<organism evidence="7 8">
    <name type="scientific">Monosiga brevicollis</name>
    <name type="common">Choanoflagellate</name>
    <dbReference type="NCBI Taxonomy" id="81824"/>
    <lineage>
        <taxon>Eukaryota</taxon>
        <taxon>Choanoflagellata</taxon>
        <taxon>Craspedida</taxon>
        <taxon>Salpingoecidae</taxon>
        <taxon>Monosiga</taxon>
    </lineage>
</organism>
<dbReference type="Pfam" id="PF15901">
    <property type="entry name" value="Sortilin_C"/>
    <property type="match status" value="1"/>
</dbReference>
<keyword evidence="4" id="KW-0325">Glycoprotein</keyword>
<dbReference type="PANTHER" id="PTHR12106">
    <property type="entry name" value="SORTILIN RELATED"/>
    <property type="match status" value="1"/>
</dbReference>
<evidence type="ECO:0000256" key="2">
    <source>
        <dbReference type="ARBA" id="ARBA00022737"/>
    </source>
</evidence>
<accession>A9UR57</accession>
<keyword evidence="5" id="KW-1133">Transmembrane helix</keyword>
<dbReference type="InParanoid" id="A9UR57"/>
<evidence type="ECO:0000313" key="8">
    <source>
        <dbReference type="Proteomes" id="UP000001357"/>
    </source>
</evidence>
<dbReference type="InterPro" id="IPR050310">
    <property type="entry name" value="VPS10-sortilin"/>
</dbReference>
<dbReference type="Gene3D" id="3.30.60.270">
    <property type="match status" value="1"/>
</dbReference>
<dbReference type="KEGG" id="mbr:MONBRDRAFT_31303"/>
<dbReference type="eggNOG" id="KOG3511">
    <property type="taxonomic scope" value="Eukaryota"/>
</dbReference>
<dbReference type="FunCoup" id="A9UR57">
    <property type="interactions" value="175"/>
</dbReference>
<dbReference type="GO" id="GO:0005794">
    <property type="term" value="C:Golgi apparatus"/>
    <property type="evidence" value="ECO:0000318"/>
    <property type="project" value="GO_Central"/>
</dbReference>
<evidence type="ECO:0000256" key="1">
    <source>
        <dbReference type="ARBA" id="ARBA00004370"/>
    </source>
</evidence>
<feature type="domain" description="VPS10" evidence="6">
    <location>
        <begin position="91"/>
        <end position="700"/>
    </location>
</feature>